<dbReference type="InterPro" id="IPR013130">
    <property type="entry name" value="Fe3_Rdtase_TM_dom"/>
</dbReference>
<dbReference type="Gene3D" id="3.40.50.80">
    <property type="entry name" value="Nucleotide-binding domain of ferredoxin-NADP reductase (FNR) module"/>
    <property type="match status" value="2"/>
</dbReference>
<evidence type="ECO:0000256" key="6">
    <source>
        <dbReference type="ARBA" id="ARBA00022723"/>
    </source>
</evidence>
<dbReference type="OrthoDB" id="167398at2759"/>
<feature type="transmembrane region" description="Helical" evidence="15">
    <location>
        <begin position="184"/>
        <end position="202"/>
    </location>
</feature>
<keyword evidence="4" id="KW-0813">Transport</keyword>
<accession>A0A067K0J5</accession>
<evidence type="ECO:0000256" key="13">
    <source>
        <dbReference type="ARBA" id="ARBA00050970"/>
    </source>
</evidence>
<evidence type="ECO:0000256" key="5">
    <source>
        <dbReference type="ARBA" id="ARBA00022692"/>
    </source>
</evidence>
<comment type="catalytic activity">
    <reaction evidence="13">
        <text>2 a Fe(II)-siderophore + NAD(+) + H(+) = 2 a Fe(III)-siderophore + NADH</text>
        <dbReference type="Rhea" id="RHEA:15061"/>
        <dbReference type="Rhea" id="RHEA-COMP:11342"/>
        <dbReference type="Rhea" id="RHEA-COMP:11344"/>
        <dbReference type="ChEBI" id="CHEBI:15378"/>
        <dbReference type="ChEBI" id="CHEBI:29033"/>
        <dbReference type="ChEBI" id="CHEBI:29034"/>
        <dbReference type="ChEBI" id="CHEBI:57540"/>
        <dbReference type="ChEBI" id="CHEBI:57945"/>
        <dbReference type="EC" id="1.16.1.7"/>
    </reaction>
</comment>
<feature type="transmembrane region" description="Helical" evidence="15">
    <location>
        <begin position="20"/>
        <end position="39"/>
    </location>
</feature>
<dbReference type="GO" id="GO:0005886">
    <property type="term" value="C:plasma membrane"/>
    <property type="evidence" value="ECO:0007669"/>
    <property type="project" value="TreeGrafter"/>
</dbReference>
<feature type="transmembrane region" description="Helical" evidence="15">
    <location>
        <begin position="222"/>
        <end position="247"/>
    </location>
</feature>
<keyword evidence="6" id="KW-0479">Metal-binding</keyword>
<dbReference type="EC" id="1.16.1.7" evidence="14"/>
<dbReference type="InterPro" id="IPR013112">
    <property type="entry name" value="FAD-bd_8"/>
</dbReference>
<evidence type="ECO:0000259" key="16">
    <source>
        <dbReference type="Pfam" id="PF01794"/>
    </source>
</evidence>
<keyword evidence="8 15" id="KW-1133">Transmembrane helix</keyword>
<keyword evidence="9" id="KW-0560">Oxidoreductase</keyword>
<evidence type="ECO:0000259" key="18">
    <source>
        <dbReference type="Pfam" id="PF08030"/>
    </source>
</evidence>
<keyword evidence="20" id="KW-1185">Reference proteome</keyword>
<keyword evidence="5 15" id="KW-0812">Transmembrane</keyword>
<dbReference type="AlphaFoldDB" id="A0A067K0J5"/>
<dbReference type="InterPro" id="IPR039261">
    <property type="entry name" value="FNR_nucleotide-bd"/>
</dbReference>
<dbReference type="FunFam" id="3.40.50.80:FF:000039">
    <property type="entry name" value="Ferric reduction oxidase 3"/>
    <property type="match status" value="1"/>
</dbReference>
<dbReference type="SUPFAM" id="SSF52343">
    <property type="entry name" value="Ferredoxin reductase-like, C-terminal NADP-linked domain"/>
    <property type="match status" value="1"/>
</dbReference>
<comment type="subcellular location">
    <subcellularLocation>
        <location evidence="2">Membrane</location>
        <topology evidence="2">Multi-pass membrane protein</topology>
    </subcellularLocation>
</comment>
<feature type="domain" description="Ferric oxidoreductase" evidence="16">
    <location>
        <begin position="189"/>
        <end position="307"/>
    </location>
</feature>
<keyword evidence="11" id="KW-0406">Ion transport</keyword>
<feature type="transmembrane region" description="Helical" evidence="15">
    <location>
        <begin position="130"/>
        <end position="153"/>
    </location>
</feature>
<dbReference type="Pfam" id="PF08030">
    <property type="entry name" value="NAD_binding_6"/>
    <property type="match status" value="1"/>
</dbReference>
<keyword evidence="10" id="KW-0408">Iron</keyword>
<dbReference type="GO" id="GO:0046872">
    <property type="term" value="F:metal ion binding"/>
    <property type="evidence" value="ECO:0007669"/>
    <property type="project" value="UniProtKB-KW"/>
</dbReference>
<evidence type="ECO:0000256" key="15">
    <source>
        <dbReference type="SAM" id="Phobius"/>
    </source>
</evidence>
<evidence type="ECO:0000259" key="17">
    <source>
        <dbReference type="Pfam" id="PF08022"/>
    </source>
</evidence>
<dbReference type="CDD" id="cd06186">
    <property type="entry name" value="NOX_Duox_like_FAD_NADP"/>
    <property type="match status" value="1"/>
</dbReference>
<evidence type="ECO:0000256" key="8">
    <source>
        <dbReference type="ARBA" id="ARBA00022989"/>
    </source>
</evidence>
<dbReference type="PANTHER" id="PTHR11972">
    <property type="entry name" value="NADPH OXIDASE"/>
    <property type="match status" value="1"/>
</dbReference>
<dbReference type="GO" id="GO:0006811">
    <property type="term" value="P:monoatomic ion transport"/>
    <property type="evidence" value="ECO:0007669"/>
    <property type="project" value="UniProtKB-KW"/>
</dbReference>
<evidence type="ECO:0000256" key="2">
    <source>
        <dbReference type="ARBA" id="ARBA00004141"/>
    </source>
</evidence>
<keyword evidence="12 15" id="KW-0472">Membrane</keyword>
<dbReference type="PRINTS" id="PR00406">
    <property type="entry name" value="CYTB5RDTASE"/>
</dbReference>
<evidence type="ECO:0000256" key="9">
    <source>
        <dbReference type="ARBA" id="ARBA00023002"/>
    </source>
</evidence>
<dbReference type="SFLD" id="SFLDG01168">
    <property type="entry name" value="Ferric_reductase_subgroup_(FRE"/>
    <property type="match status" value="1"/>
</dbReference>
<feature type="transmembrane region" description="Helical" evidence="15">
    <location>
        <begin position="604"/>
        <end position="624"/>
    </location>
</feature>
<evidence type="ECO:0000256" key="7">
    <source>
        <dbReference type="ARBA" id="ARBA00022982"/>
    </source>
</evidence>
<evidence type="ECO:0000256" key="4">
    <source>
        <dbReference type="ARBA" id="ARBA00022448"/>
    </source>
</evidence>
<feature type="domain" description="Ferric reductase NAD binding" evidence="18">
    <location>
        <begin position="446"/>
        <end position="706"/>
    </location>
</feature>
<dbReference type="PANTHER" id="PTHR11972:SF41">
    <property type="entry name" value="FERRIC REDUCTION OXIDASE 2"/>
    <property type="match status" value="1"/>
</dbReference>
<comment type="cofactor">
    <cofactor evidence="1">
        <name>FAD</name>
        <dbReference type="ChEBI" id="CHEBI:57692"/>
    </cofactor>
</comment>
<dbReference type="Pfam" id="PF08022">
    <property type="entry name" value="FAD_binding_8"/>
    <property type="match status" value="1"/>
</dbReference>
<organism evidence="19 20">
    <name type="scientific">Jatropha curcas</name>
    <name type="common">Barbados nut</name>
    <dbReference type="NCBI Taxonomy" id="180498"/>
    <lineage>
        <taxon>Eukaryota</taxon>
        <taxon>Viridiplantae</taxon>
        <taxon>Streptophyta</taxon>
        <taxon>Embryophyta</taxon>
        <taxon>Tracheophyta</taxon>
        <taxon>Spermatophyta</taxon>
        <taxon>Magnoliopsida</taxon>
        <taxon>eudicotyledons</taxon>
        <taxon>Gunneridae</taxon>
        <taxon>Pentapetalae</taxon>
        <taxon>rosids</taxon>
        <taxon>fabids</taxon>
        <taxon>Malpighiales</taxon>
        <taxon>Euphorbiaceae</taxon>
        <taxon>Crotonoideae</taxon>
        <taxon>Jatropheae</taxon>
        <taxon>Jatropha</taxon>
    </lineage>
</organism>
<dbReference type="GO" id="GO:0140618">
    <property type="term" value="F:ferric-chelate reductase (NADH) activity"/>
    <property type="evidence" value="ECO:0007669"/>
    <property type="project" value="UniProtKB-EC"/>
</dbReference>
<feature type="transmembrane region" description="Helical" evidence="15">
    <location>
        <begin position="259"/>
        <end position="279"/>
    </location>
</feature>
<feature type="transmembrane region" description="Helical" evidence="15">
    <location>
        <begin position="60"/>
        <end position="88"/>
    </location>
</feature>
<sequence>MVKSSPLSLSQKATDMLVSVIKLLSIIVLLGYLILWVLMPTKIYRHQLFPRVRNKLDSAFFGIQGIMLLLYFFPILFVAVLGCVYLHLLKKRSSNEQFESIPTHFNKYSGNGRKHAVGAWKKPMIVKDPLGIVSGIELAFLIMFTALVIWSFATYLRNSFATITPQSAAENGQKVWEAKLESSALRLALAGNMCLTFLFFPVARGSSVLPLFGLTFEGSIKYHIWLGHMVMAFFTAHGLGYIIYWAVTSQISEMMKWGKAEISNVAGEVSLLAGLGLWATTFPCIRRKIFELFFYTHQLYILFIAFFLLHVPISFTCIMLPGFYLFLVDRYLRFLQSRRRVRVVSARVLPCQTLELNFPKSPSLSYNPTSILFINVPRISKLQWHPFTINSNSNLEPEELSVVIKGEGSWSQKLYQILSSSNSSIDHLQVSVEGPYGPASTQFLRHDSLVMVSGGSGITPLISIIREVLFASTTDKCKTPQITLICSFKNSLDLTMLDLLLPISGTPSAFSNLQLKIEAYVTREKEPTINNWNLIRTIRSKPNSLIGEPVSAVLGGKSWLWLGAIISSSFIIFLIIIGLITRYYIYPIDHNTNEVFSYSFRSSLNMLVICIGIAMTASAAVLWNKRLNAREGNRIQSNLGPTPTFSPHNGERELESLPHESLLQAIDVHYGERPDLKRILFECKSSSVGVLVCGPKKMRHEVATICSSRSADNLHFESISFSW</sequence>
<dbReference type="Pfam" id="PF01794">
    <property type="entry name" value="Ferric_reduct"/>
    <property type="match status" value="1"/>
</dbReference>
<evidence type="ECO:0000256" key="1">
    <source>
        <dbReference type="ARBA" id="ARBA00001974"/>
    </source>
</evidence>
<evidence type="ECO:0000313" key="19">
    <source>
        <dbReference type="EMBL" id="KDP28593.1"/>
    </source>
</evidence>
<reference evidence="19 20" key="1">
    <citation type="journal article" date="2014" name="PLoS ONE">
        <title>Global Analysis of Gene Expression Profiles in Physic Nut (Jatropha curcas L.) Seedlings Exposed to Salt Stress.</title>
        <authorList>
            <person name="Zhang L."/>
            <person name="Zhang C."/>
            <person name="Wu P."/>
            <person name="Chen Y."/>
            <person name="Li M."/>
            <person name="Jiang H."/>
            <person name="Wu G."/>
        </authorList>
    </citation>
    <scope>NUCLEOTIDE SEQUENCE [LARGE SCALE GENOMIC DNA]</scope>
    <source>
        <strain evidence="20">cv. GZQX0401</strain>
        <tissue evidence="19">Young leaves</tissue>
    </source>
</reference>
<evidence type="ECO:0000256" key="10">
    <source>
        <dbReference type="ARBA" id="ARBA00023004"/>
    </source>
</evidence>
<name>A0A067K0J5_JATCU</name>
<dbReference type="KEGG" id="jcu:105642950"/>
<dbReference type="Proteomes" id="UP000027138">
    <property type="component" value="Unassembled WGS sequence"/>
</dbReference>
<feature type="transmembrane region" description="Helical" evidence="15">
    <location>
        <begin position="299"/>
        <end position="328"/>
    </location>
</feature>
<keyword evidence="7" id="KW-0249">Electron transport</keyword>
<proteinExistence type="inferred from homology"/>
<evidence type="ECO:0000256" key="11">
    <source>
        <dbReference type="ARBA" id="ARBA00023065"/>
    </source>
</evidence>
<dbReference type="InterPro" id="IPR050369">
    <property type="entry name" value="RBOH/FRE"/>
</dbReference>
<dbReference type="InterPro" id="IPR013121">
    <property type="entry name" value="Fe_red_NAD-bd_6"/>
</dbReference>
<evidence type="ECO:0000256" key="3">
    <source>
        <dbReference type="ARBA" id="ARBA00006278"/>
    </source>
</evidence>
<evidence type="ECO:0000313" key="20">
    <source>
        <dbReference type="Proteomes" id="UP000027138"/>
    </source>
</evidence>
<feature type="transmembrane region" description="Helical" evidence="15">
    <location>
        <begin position="559"/>
        <end position="584"/>
    </location>
</feature>
<protein>
    <recommendedName>
        <fullName evidence="14">ferric-chelate reductase (NADH)</fullName>
        <ecNumber evidence="14">1.16.1.7</ecNumber>
    </recommendedName>
</protein>
<evidence type="ECO:0000256" key="12">
    <source>
        <dbReference type="ARBA" id="ARBA00023136"/>
    </source>
</evidence>
<dbReference type="SFLD" id="SFLDS00052">
    <property type="entry name" value="Ferric_Reductase_Domain"/>
    <property type="match status" value="1"/>
</dbReference>
<gene>
    <name evidence="19" type="ORF">JCGZ_14364</name>
</gene>
<evidence type="ECO:0000256" key="14">
    <source>
        <dbReference type="ARBA" id="ARBA00066905"/>
    </source>
</evidence>
<feature type="domain" description="FAD-binding 8" evidence="17">
    <location>
        <begin position="340"/>
        <end position="440"/>
    </location>
</feature>
<comment type="similarity">
    <text evidence="3">Belongs to the ferric reductase (FRE) family.</text>
</comment>
<dbReference type="EMBL" id="KK914782">
    <property type="protein sequence ID" value="KDP28593.1"/>
    <property type="molecule type" value="Genomic_DNA"/>
</dbReference>